<dbReference type="CDD" id="cd06558">
    <property type="entry name" value="crotonase-like"/>
    <property type="match status" value="1"/>
</dbReference>
<gene>
    <name evidence="2" type="ORF">SAMN04487779_10366</name>
</gene>
<dbReference type="EMBL" id="FMZX01000036">
    <property type="protein sequence ID" value="SDE43104.1"/>
    <property type="molecule type" value="Genomic_DNA"/>
</dbReference>
<dbReference type="InterPro" id="IPR001753">
    <property type="entry name" value="Enoyl-CoA_hydra/iso"/>
</dbReference>
<dbReference type="InterPro" id="IPR018376">
    <property type="entry name" value="Enoyl-CoA_hyd/isom_CS"/>
</dbReference>
<evidence type="ECO:0000313" key="3">
    <source>
        <dbReference type="Proteomes" id="UP000198925"/>
    </source>
</evidence>
<dbReference type="GO" id="GO:0016853">
    <property type="term" value="F:isomerase activity"/>
    <property type="evidence" value="ECO:0007669"/>
    <property type="project" value="UniProtKB-KW"/>
</dbReference>
<proteinExistence type="inferred from homology"/>
<dbReference type="InterPro" id="IPR029045">
    <property type="entry name" value="ClpP/crotonase-like_dom_sf"/>
</dbReference>
<dbReference type="PANTHER" id="PTHR43459">
    <property type="entry name" value="ENOYL-COA HYDRATASE"/>
    <property type="match status" value="1"/>
</dbReference>
<dbReference type="Gene3D" id="3.90.226.10">
    <property type="entry name" value="2-enoyl-CoA Hydratase, Chain A, domain 1"/>
    <property type="match status" value="1"/>
</dbReference>
<dbReference type="PANTHER" id="PTHR43459:SF1">
    <property type="entry name" value="EG:BACN32G11.4 PROTEIN"/>
    <property type="match status" value="1"/>
</dbReference>
<sequence>MSAEGVVLERDGAVAVLRLCRPDRLNALSAAVRHAIAARLREIAADPHIAVLLLRGEGRAFCAGADLDDMPEDAFAWRERILLAQAQHLALIRMDKIVVAAVQGAAFGGGASLALAADILLLAEDARLGFPFVHLGIVPDGGAAFLLQARLGSAVALDLLLTGGTLPAEEARRLGLTRRVAPVAGFDAAALAMAREVAALPREALMLTKSLCRQRWGQGLDNALAHEADAFALATTTASHRAALAAARRRQSAPRKGS</sequence>
<reference evidence="2 3" key="1">
    <citation type="submission" date="2016-10" db="EMBL/GenBank/DDBJ databases">
        <authorList>
            <person name="de Groot N.N."/>
        </authorList>
    </citation>
    <scope>NUCLEOTIDE SEQUENCE [LARGE SCALE GENOMIC DNA]</scope>
    <source>
        <strain evidence="2 3">CPCC 100156</strain>
    </source>
</reference>
<dbReference type="AlphaFoldDB" id="A0A1G7CUI9"/>
<keyword evidence="2" id="KW-0413">Isomerase</keyword>
<organism evidence="2 3">
    <name type="scientific">Belnapia rosea</name>
    <dbReference type="NCBI Taxonomy" id="938405"/>
    <lineage>
        <taxon>Bacteria</taxon>
        <taxon>Pseudomonadati</taxon>
        <taxon>Pseudomonadota</taxon>
        <taxon>Alphaproteobacteria</taxon>
        <taxon>Acetobacterales</taxon>
        <taxon>Roseomonadaceae</taxon>
        <taxon>Belnapia</taxon>
    </lineage>
</organism>
<dbReference type="Pfam" id="PF00378">
    <property type="entry name" value="ECH_1"/>
    <property type="match status" value="1"/>
</dbReference>
<name>A0A1G7CUI9_9PROT</name>
<accession>A0A1G7CUI9</accession>
<evidence type="ECO:0000256" key="1">
    <source>
        <dbReference type="RuleBase" id="RU003707"/>
    </source>
</evidence>
<dbReference type="Proteomes" id="UP000198925">
    <property type="component" value="Unassembled WGS sequence"/>
</dbReference>
<comment type="similarity">
    <text evidence="1">Belongs to the enoyl-CoA hydratase/isomerase family.</text>
</comment>
<keyword evidence="3" id="KW-1185">Reference proteome</keyword>
<dbReference type="RefSeq" id="WP_090665169.1">
    <property type="nucleotide sequence ID" value="NZ_FMZX01000036.1"/>
</dbReference>
<dbReference type="SUPFAM" id="SSF52096">
    <property type="entry name" value="ClpP/crotonase"/>
    <property type="match status" value="1"/>
</dbReference>
<evidence type="ECO:0000313" key="2">
    <source>
        <dbReference type="EMBL" id="SDE43104.1"/>
    </source>
</evidence>
<dbReference type="PROSITE" id="PS00166">
    <property type="entry name" value="ENOYL_COA_HYDRATASE"/>
    <property type="match status" value="1"/>
</dbReference>
<protein>
    <submittedName>
        <fullName evidence="2">2-(1,2-epoxy-1,2-dihydrophenyl)acetyl-CoA isomerase</fullName>
    </submittedName>
</protein>